<keyword evidence="3" id="KW-1185">Reference proteome</keyword>
<accession>A0A1I1ZU92</accession>
<organism evidence="2 3">
    <name type="scientific">Dyella marensis</name>
    <dbReference type="NCBI Taxonomy" id="500610"/>
    <lineage>
        <taxon>Bacteria</taxon>
        <taxon>Pseudomonadati</taxon>
        <taxon>Pseudomonadota</taxon>
        <taxon>Gammaproteobacteria</taxon>
        <taxon>Lysobacterales</taxon>
        <taxon>Rhodanobacteraceae</taxon>
        <taxon>Dyella</taxon>
    </lineage>
</organism>
<dbReference type="STRING" id="500610.SAMN02799615_00792"/>
<sequence>MPKPPAKRPHGSGDRNVNAVARQDRKGQQDRDRKIREGEKATDKAAKRDMGVR</sequence>
<name>A0A1I1ZU92_9GAMM</name>
<dbReference type="EMBL" id="FONH01000002">
    <property type="protein sequence ID" value="SFE34173.1"/>
    <property type="molecule type" value="Genomic_DNA"/>
</dbReference>
<gene>
    <name evidence="2" type="ORF">SAMN02799615_00792</name>
</gene>
<feature type="compositionally biased region" description="Basic residues" evidence="1">
    <location>
        <begin position="1"/>
        <end position="10"/>
    </location>
</feature>
<reference evidence="3" key="1">
    <citation type="submission" date="2016-10" db="EMBL/GenBank/DDBJ databases">
        <authorList>
            <person name="Varghese N."/>
            <person name="Submissions S."/>
        </authorList>
    </citation>
    <scope>NUCLEOTIDE SEQUENCE [LARGE SCALE GENOMIC DNA]</scope>
    <source>
        <strain evidence="3">UNC178MFTsu3.1</strain>
    </source>
</reference>
<dbReference type="AlphaFoldDB" id="A0A1I1ZU92"/>
<dbReference type="RefSeq" id="WP_155964739.1">
    <property type="nucleotide sequence ID" value="NZ_FONH01000002.1"/>
</dbReference>
<proteinExistence type="predicted"/>
<feature type="compositionally biased region" description="Basic and acidic residues" evidence="1">
    <location>
        <begin position="22"/>
        <end position="53"/>
    </location>
</feature>
<evidence type="ECO:0000313" key="2">
    <source>
        <dbReference type="EMBL" id="SFE34173.1"/>
    </source>
</evidence>
<protein>
    <submittedName>
        <fullName evidence="2">Uncharacterized protein</fullName>
    </submittedName>
</protein>
<feature type="region of interest" description="Disordered" evidence="1">
    <location>
        <begin position="1"/>
        <end position="53"/>
    </location>
</feature>
<evidence type="ECO:0000313" key="3">
    <source>
        <dbReference type="Proteomes" id="UP000199477"/>
    </source>
</evidence>
<evidence type="ECO:0000256" key="1">
    <source>
        <dbReference type="SAM" id="MobiDB-lite"/>
    </source>
</evidence>
<dbReference type="Proteomes" id="UP000199477">
    <property type="component" value="Unassembled WGS sequence"/>
</dbReference>